<dbReference type="SUPFAM" id="SSF56935">
    <property type="entry name" value="Porins"/>
    <property type="match status" value="1"/>
</dbReference>
<dbReference type="InterPro" id="IPR008969">
    <property type="entry name" value="CarboxyPept-like_regulatory"/>
</dbReference>
<dbReference type="EMBL" id="UINC01084613">
    <property type="protein sequence ID" value="SVC31423.1"/>
    <property type="molecule type" value="Genomic_DNA"/>
</dbReference>
<dbReference type="Gene3D" id="2.170.130.10">
    <property type="entry name" value="TonB-dependent receptor, plug domain"/>
    <property type="match status" value="1"/>
</dbReference>
<gene>
    <name evidence="1" type="ORF">METZ01_LOCUS284277</name>
</gene>
<organism evidence="1">
    <name type="scientific">marine metagenome</name>
    <dbReference type="NCBI Taxonomy" id="408172"/>
    <lineage>
        <taxon>unclassified sequences</taxon>
        <taxon>metagenomes</taxon>
        <taxon>ecological metagenomes</taxon>
    </lineage>
</organism>
<protein>
    <recommendedName>
        <fullName evidence="2">TonB-dependent receptor plug domain-containing protein</fullName>
    </recommendedName>
</protein>
<evidence type="ECO:0000313" key="1">
    <source>
        <dbReference type="EMBL" id="SVC31423.1"/>
    </source>
</evidence>
<sequence length="407" mass="43514">SIAMAGNGKLAGKVTDASGQPLVGANVVTTVGTTPQGTTTDDEGKYFILNIPPGVYTVTASYIGYKSLVQTDVSVGLDLTSAVVFKMERQTIAGQVVTIVAEAPLVEKSRTSSRSSINLAELNNTMPVSDLSELVETAPSVFNGFIRGGRKADSRVLVDGIDVSDTYFRAGEGRGVSNPYAVNNRSTANEYTAVGINTSSVQSLDIIAGTFNAEYDAASAGIINITTREGGDETEARLFFRFSPSGIENAGTGVYSDLSEYNAERDALLASDEQADRDEAANYTFDNSTIDKIGYGDDLPYEAEFSLGGPLSDRTHYFGTVRYVDDSGQFSYEQHRSARYSLKLTHQASDAVKLTASGWVDDGGILGGWTNRDFTGVYKFFPEGNMGNKKLGTMGYLALTHTLSKNT</sequence>
<feature type="non-terminal residue" evidence="1">
    <location>
        <position position="1"/>
    </location>
</feature>
<feature type="non-terminal residue" evidence="1">
    <location>
        <position position="407"/>
    </location>
</feature>
<dbReference type="Pfam" id="PF13620">
    <property type="entry name" value="CarboxypepD_reg"/>
    <property type="match status" value="1"/>
</dbReference>
<evidence type="ECO:0008006" key="2">
    <source>
        <dbReference type="Google" id="ProtNLM"/>
    </source>
</evidence>
<dbReference type="SUPFAM" id="SSF49464">
    <property type="entry name" value="Carboxypeptidase regulatory domain-like"/>
    <property type="match status" value="1"/>
</dbReference>
<dbReference type="Gene3D" id="2.60.40.1120">
    <property type="entry name" value="Carboxypeptidase-like, regulatory domain"/>
    <property type="match status" value="1"/>
</dbReference>
<dbReference type="InterPro" id="IPR037066">
    <property type="entry name" value="Plug_dom_sf"/>
</dbReference>
<reference evidence="1" key="1">
    <citation type="submission" date="2018-05" db="EMBL/GenBank/DDBJ databases">
        <authorList>
            <person name="Lanie J.A."/>
            <person name="Ng W.-L."/>
            <person name="Kazmierczak K.M."/>
            <person name="Andrzejewski T.M."/>
            <person name="Davidsen T.M."/>
            <person name="Wayne K.J."/>
            <person name="Tettelin H."/>
            <person name="Glass J.I."/>
            <person name="Rusch D."/>
            <person name="Podicherti R."/>
            <person name="Tsui H.-C.T."/>
            <person name="Winkler M.E."/>
        </authorList>
    </citation>
    <scope>NUCLEOTIDE SEQUENCE</scope>
</reference>
<proteinExistence type="predicted"/>
<accession>A0A382L698</accession>
<dbReference type="AlphaFoldDB" id="A0A382L698"/>
<name>A0A382L698_9ZZZZ</name>